<dbReference type="Proteomes" id="UP001230268">
    <property type="component" value="Unassembled WGS sequence"/>
</dbReference>
<protein>
    <submittedName>
        <fullName evidence="3">Uncharacterized protein</fullName>
    </submittedName>
</protein>
<reference evidence="3" key="1">
    <citation type="submission" date="2023-08" db="EMBL/GenBank/DDBJ databases">
        <title>Draft sequence of the Babesia gibsoni genome.</title>
        <authorList>
            <person name="Yamagishi J.Y."/>
            <person name="Xuan X.X."/>
        </authorList>
    </citation>
    <scope>NUCLEOTIDE SEQUENCE</scope>
    <source>
        <strain evidence="3">Azabu</strain>
    </source>
</reference>
<feature type="compositionally biased region" description="Basic and acidic residues" evidence="1">
    <location>
        <begin position="7"/>
        <end position="31"/>
    </location>
</feature>
<keyword evidence="2" id="KW-1133">Transmembrane helix</keyword>
<evidence type="ECO:0000256" key="2">
    <source>
        <dbReference type="SAM" id="Phobius"/>
    </source>
</evidence>
<keyword evidence="2" id="KW-0472">Membrane</keyword>
<keyword evidence="2" id="KW-0812">Transmembrane</keyword>
<proteinExistence type="predicted"/>
<gene>
    <name evidence="3" type="ORF">BgAZ_209100</name>
</gene>
<feature type="transmembrane region" description="Helical" evidence="2">
    <location>
        <begin position="265"/>
        <end position="285"/>
    </location>
</feature>
<dbReference type="AlphaFoldDB" id="A0AAD8PEW4"/>
<dbReference type="EMBL" id="JAVEPI010000002">
    <property type="protein sequence ID" value="KAK1444034.1"/>
    <property type="molecule type" value="Genomic_DNA"/>
</dbReference>
<keyword evidence="4" id="KW-1185">Reference proteome</keyword>
<name>A0AAD8PEW4_BABGI</name>
<sequence length="480" mass="54480">MRFFGRKSRESQEKKEVEEPKVEVKEEETIAEKQSIVEPLLPDNDPCTDVESDCPAEDIFAEPKDDAYVAMDYADSSDEANDLYDAIHGIYSIGVEASQDKAALYGRMMHYYAEKAGSIPHPPRRRAKSVMWYMLAVLISNPFIGLYTMFHFSDWDTWVIRDAVVYEKHSGGLLPVPRPDGVDRSNGGLTVGKPQDDDEGREPLIMTVDEHDVISAVATRFSRSVRGYAYYEIFGELIFALFSLALLCTSNMCCTNGRHRTQSMVPIIGLLYTVIYKILAMYILIVSFKILMFYVIASWPNQMAYLPGFLLRLMSLKGINASEGAQRAAMSQLFVLDPDAHRWVIIYCLENVYITISDSIETVHALSKISSRAVRKVIKKIRRQQELVYFTMGNTADASQQNEGSERTSCSYMLLDSLLNKMSGPQEMYIHDMYNKGVPEVGTYLDSIDADQYKDSIARMGQKIMNQIRSKDYQPPQNEV</sequence>
<evidence type="ECO:0000313" key="4">
    <source>
        <dbReference type="Proteomes" id="UP001230268"/>
    </source>
</evidence>
<feature type="region of interest" description="Disordered" evidence="1">
    <location>
        <begin position="1"/>
        <end position="48"/>
    </location>
</feature>
<evidence type="ECO:0000256" key="1">
    <source>
        <dbReference type="SAM" id="MobiDB-lite"/>
    </source>
</evidence>
<feature type="transmembrane region" description="Helical" evidence="2">
    <location>
        <begin position="130"/>
        <end position="150"/>
    </location>
</feature>
<comment type="caution">
    <text evidence="3">The sequence shown here is derived from an EMBL/GenBank/DDBJ whole genome shotgun (WGS) entry which is preliminary data.</text>
</comment>
<accession>A0AAD8PEW4</accession>
<organism evidence="3 4">
    <name type="scientific">Babesia gibsoni</name>
    <dbReference type="NCBI Taxonomy" id="33632"/>
    <lineage>
        <taxon>Eukaryota</taxon>
        <taxon>Sar</taxon>
        <taxon>Alveolata</taxon>
        <taxon>Apicomplexa</taxon>
        <taxon>Aconoidasida</taxon>
        <taxon>Piroplasmida</taxon>
        <taxon>Babesiidae</taxon>
        <taxon>Babesia</taxon>
    </lineage>
</organism>
<feature type="transmembrane region" description="Helical" evidence="2">
    <location>
        <begin position="233"/>
        <end position="253"/>
    </location>
</feature>
<evidence type="ECO:0000313" key="3">
    <source>
        <dbReference type="EMBL" id="KAK1444034.1"/>
    </source>
</evidence>